<proteinExistence type="inferred from homology"/>
<feature type="transmembrane region" description="Helical" evidence="6">
    <location>
        <begin position="151"/>
        <end position="171"/>
    </location>
</feature>
<evidence type="ECO:0000256" key="1">
    <source>
        <dbReference type="ARBA" id="ARBA00004141"/>
    </source>
</evidence>
<evidence type="ECO:0000256" key="6">
    <source>
        <dbReference type="SAM" id="Phobius"/>
    </source>
</evidence>
<dbReference type="Proteomes" id="UP000055047">
    <property type="component" value="Unassembled WGS sequence"/>
</dbReference>
<reference evidence="10" key="3">
    <citation type="submission" date="2016-03" db="EMBL/GenBank/DDBJ databases">
        <authorList>
            <person name="Loux Valentin"/>
        </authorList>
    </citation>
    <scope>NUCLEOTIDE SEQUENCE [LARGE SCALE GENOMIC DNA]</scope>
    <source>
        <strain evidence="10">C1</strain>
    </source>
</reference>
<gene>
    <name evidence="7" type="primary">terC</name>
    <name evidence="8" type="ORF">ANAPC1_00007</name>
    <name evidence="7" type="ORF">ANAPHAGO_00452</name>
</gene>
<dbReference type="EMBL" id="FLLR01000001">
    <property type="protein sequence ID" value="SBO13674.1"/>
    <property type="molecule type" value="Genomic_DNA"/>
</dbReference>
<reference evidence="7 9" key="1">
    <citation type="submission" date="2014-09" db="EMBL/GenBank/DDBJ databases">
        <authorList>
            <person name="Loux Valentin"/>
            <person name="Dugat Thibaut"/>
        </authorList>
    </citation>
    <scope>NUCLEOTIDE SEQUENCE [LARGE SCALE GENOMIC DNA]</scope>
    <source>
        <strain evidence="7 9">BOV-10_179</strain>
    </source>
</reference>
<dbReference type="AlphaFoldDB" id="A0A098EE55"/>
<name>A0A098EE55_ANAPH</name>
<dbReference type="InterPro" id="IPR005496">
    <property type="entry name" value="Integral_membrane_TerC"/>
</dbReference>
<dbReference type="RefSeq" id="WP_060757645.1">
    <property type="nucleotide sequence ID" value="NZ_CCXQ01000031.1"/>
</dbReference>
<accession>A0A098EE55</accession>
<evidence type="ECO:0000313" key="10">
    <source>
        <dbReference type="Proteomes" id="UP000078419"/>
    </source>
</evidence>
<sequence>MYVIYNCISEFLTLLMLEIILGIDNLIFISIICEKLPINIRDKARICGIFIALGMRFLMLYGASLILSINEQVISILNITLSYRDMFMIAGGAFLIYKSAKEIYSEVFPEDLQEIRTYSGILWATLQIVGIDIMLSLDSVISAVGITSRTYLIWIVFIIYAVMALFLSKSFSNTIRKFGNCKIIALLFIGMLGIILLLDGFKISIPHEYLYTTLMFSLAVEAIQLLKQRFNSKIEE</sequence>
<dbReference type="PANTHER" id="PTHR30238">
    <property type="entry name" value="MEMBRANE BOUND PREDICTED REDOX MODULATOR"/>
    <property type="match status" value="1"/>
</dbReference>
<dbReference type="GO" id="GO:0016020">
    <property type="term" value="C:membrane"/>
    <property type="evidence" value="ECO:0007669"/>
    <property type="project" value="UniProtKB-SubCell"/>
</dbReference>
<feature type="transmembrane region" description="Helical" evidence="6">
    <location>
        <begin position="12"/>
        <end position="33"/>
    </location>
</feature>
<evidence type="ECO:0000256" key="4">
    <source>
        <dbReference type="ARBA" id="ARBA00022989"/>
    </source>
</evidence>
<evidence type="ECO:0000313" key="8">
    <source>
        <dbReference type="EMBL" id="SBO13674.1"/>
    </source>
</evidence>
<dbReference type="PANTHER" id="PTHR30238:SF4">
    <property type="entry name" value="SLL1022 PROTEIN"/>
    <property type="match status" value="1"/>
</dbReference>
<dbReference type="Proteomes" id="UP000078419">
    <property type="component" value="Unassembled WGS sequence"/>
</dbReference>
<feature type="transmembrane region" description="Helical" evidence="6">
    <location>
        <begin position="45"/>
        <end position="69"/>
    </location>
</feature>
<evidence type="ECO:0000313" key="9">
    <source>
        <dbReference type="Proteomes" id="UP000055047"/>
    </source>
</evidence>
<reference evidence="8" key="2">
    <citation type="submission" date="2016-03" db="EMBL/GenBank/DDBJ databases">
        <authorList>
            <person name="Loux V."/>
        </authorList>
    </citation>
    <scope>NUCLEOTIDE SEQUENCE</scope>
    <source>
        <strain evidence="8">C1</strain>
    </source>
</reference>
<evidence type="ECO:0000256" key="3">
    <source>
        <dbReference type="ARBA" id="ARBA00022692"/>
    </source>
</evidence>
<dbReference type="EMBL" id="CCXQ01000031">
    <property type="protein sequence ID" value="CEG20573.1"/>
    <property type="molecule type" value="Genomic_DNA"/>
</dbReference>
<evidence type="ECO:0000256" key="2">
    <source>
        <dbReference type="ARBA" id="ARBA00007511"/>
    </source>
</evidence>
<keyword evidence="3 6" id="KW-0812">Transmembrane</keyword>
<protein>
    <submittedName>
        <fullName evidence="7 8">Membrane protein TerC</fullName>
    </submittedName>
</protein>
<keyword evidence="4 6" id="KW-1133">Transmembrane helix</keyword>
<dbReference type="Pfam" id="PF03741">
    <property type="entry name" value="TerC"/>
    <property type="match status" value="1"/>
</dbReference>
<feature type="transmembrane region" description="Helical" evidence="6">
    <location>
        <begin position="81"/>
        <end position="100"/>
    </location>
</feature>
<keyword evidence="5 6" id="KW-0472">Membrane</keyword>
<feature type="transmembrane region" description="Helical" evidence="6">
    <location>
        <begin position="183"/>
        <end position="203"/>
    </location>
</feature>
<comment type="similarity">
    <text evidence="2">Belongs to the TerC family.</text>
</comment>
<comment type="subcellular location">
    <subcellularLocation>
        <location evidence="1">Membrane</location>
        <topology evidence="1">Multi-pass membrane protein</topology>
    </subcellularLocation>
</comment>
<evidence type="ECO:0000313" key="7">
    <source>
        <dbReference type="EMBL" id="CEG20573.1"/>
    </source>
</evidence>
<organism evidence="7 9">
    <name type="scientific">Anaplasma phagocytophilum</name>
    <name type="common">Ehrlichia phagocytophila</name>
    <dbReference type="NCBI Taxonomy" id="948"/>
    <lineage>
        <taxon>Bacteria</taxon>
        <taxon>Pseudomonadati</taxon>
        <taxon>Pseudomonadota</taxon>
        <taxon>Alphaproteobacteria</taxon>
        <taxon>Rickettsiales</taxon>
        <taxon>Anaplasmataceae</taxon>
        <taxon>Anaplasma</taxon>
        <taxon>phagocytophilum group</taxon>
    </lineage>
</organism>
<evidence type="ECO:0000256" key="5">
    <source>
        <dbReference type="ARBA" id="ARBA00023136"/>
    </source>
</evidence>